<evidence type="ECO:0000313" key="2">
    <source>
        <dbReference type="EMBL" id="THV17121.1"/>
    </source>
</evidence>
<sequence length="358" mass="38476">MPTKSPFSSITAGGAFAELDQAARRHQDLMKSAFSPASAVSEAARGITRLNDELARALSPTRELMSAFQASTAGLKVGELLAASHGIAQFQAEMNSAMTALATALGNEKRFVVQISAIQEFEALGRTVADSLHQVASAINFDAFGNGNLGISSRVLAQAMAAHALHDEENFAALSGQGGSILLQGIQCIEMESSFEHTEEAFHLALKRLISVFAIRLRGAQSVFEAQALNNIFALLALILTYHVWTDGKADQQQTLDALNSIAVQLTELNSTVEGLPTHGAIAVTSRGVVVRSAPRSSSKMIDRLGPREPVELLEMQDGWAHIKFYDALSDAFVHGWVYRNFLRIDGPKADGMQGVRD</sequence>
<dbReference type="EMBL" id="STGT01000001">
    <property type="protein sequence ID" value="THV17121.1"/>
    <property type="molecule type" value="Genomic_DNA"/>
</dbReference>
<dbReference type="Gene3D" id="2.30.30.40">
    <property type="entry name" value="SH3 Domains"/>
    <property type="match status" value="1"/>
</dbReference>
<reference evidence="2 3" key="1">
    <citation type="submission" date="2019-04" db="EMBL/GenBank/DDBJ databases">
        <title>Genome sequence of strain 7209-2.</title>
        <authorList>
            <person name="Gao J."/>
            <person name="Sun J."/>
        </authorList>
    </citation>
    <scope>NUCLEOTIDE SEQUENCE [LARGE SCALE GENOMIC DNA]</scope>
    <source>
        <strain evidence="2 3">7209-2</strain>
    </source>
</reference>
<protein>
    <submittedName>
        <fullName evidence="2">SH3 domain-containing protein</fullName>
    </submittedName>
</protein>
<dbReference type="Pfam" id="PF08239">
    <property type="entry name" value="SH3_3"/>
    <property type="match status" value="1"/>
</dbReference>
<keyword evidence="3" id="KW-1185">Reference proteome</keyword>
<dbReference type="Proteomes" id="UP000309667">
    <property type="component" value="Unassembled WGS sequence"/>
</dbReference>
<accession>A0ABY2R0T5</accession>
<organism evidence="2 3">
    <name type="scientific">Rhizobium rhizophilum</name>
    <dbReference type="NCBI Taxonomy" id="1850373"/>
    <lineage>
        <taxon>Bacteria</taxon>
        <taxon>Pseudomonadati</taxon>
        <taxon>Pseudomonadota</taxon>
        <taxon>Alphaproteobacteria</taxon>
        <taxon>Hyphomicrobiales</taxon>
        <taxon>Rhizobiaceae</taxon>
        <taxon>Rhizobium/Agrobacterium group</taxon>
        <taxon>Rhizobium</taxon>
    </lineage>
</organism>
<feature type="domain" description="SH3b" evidence="1">
    <location>
        <begin position="288"/>
        <end position="340"/>
    </location>
</feature>
<dbReference type="RefSeq" id="WP_136556735.1">
    <property type="nucleotide sequence ID" value="NZ_STGT01000001.1"/>
</dbReference>
<dbReference type="InterPro" id="IPR003646">
    <property type="entry name" value="SH3-like_bac-type"/>
</dbReference>
<proteinExistence type="predicted"/>
<evidence type="ECO:0000259" key="1">
    <source>
        <dbReference type="Pfam" id="PF08239"/>
    </source>
</evidence>
<comment type="caution">
    <text evidence="2">The sequence shown here is derived from an EMBL/GenBank/DDBJ whole genome shotgun (WGS) entry which is preliminary data.</text>
</comment>
<evidence type="ECO:0000313" key="3">
    <source>
        <dbReference type="Proteomes" id="UP000309667"/>
    </source>
</evidence>
<gene>
    <name evidence="2" type="ORF">E9677_03800</name>
</gene>
<name>A0ABY2R0T5_9HYPH</name>